<protein>
    <submittedName>
        <fullName evidence="2">N-acetyltransferase</fullName>
    </submittedName>
</protein>
<dbReference type="SUPFAM" id="SSF51161">
    <property type="entry name" value="Trimeric LpxA-like enzymes"/>
    <property type="match status" value="1"/>
</dbReference>
<dbReference type="CDD" id="cd03358">
    <property type="entry name" value="LbH_WxcM_N_like"/>
    <property type="match status" value="1"/>
</dbReference>
<dbReference type="InterPro" id="IPR018357">
    <property type="entry name" value="Hexapep_transf_CS"/>
</dbReference>
<accession>A0A2R7Y430</accession>
<dbReference type="Pfam" id="PF00132">
    <property type="entry name" value="Hexapep"/>
    <property type="match status" value="3"/>
</dbReference>
<dbReference type="InterPro" id="IPR011004">
    <property type="entry name" value="Trimer_LpxA-like_sf"/>
</dbReference>
<evidence type="ECO:0000256" key="1">
    <source>
        <dbReference type="ARBA" id="ARBA00022679"/>
    </source>
</evidence>
<dbReference type="Gene3D" id="2.160.10.10">
    <property type="entry name" value="Hexapeptide repeat proteins"/>
    <property type="match status" value="1"/>
</dbReference>
<comment type="caution">
    <text evidence="2">The sequence shown here is derived from an EMBL/GenBank/DDBJ whole genome shotgun (WGS) entry which is preliminary data.</text>
</comment>
<dbReference type="PROSITE" id="PS00101">
    <property type="entry name" value="HEXAPEP_TRANSFERASES"/>
    <property type="match status" value="1"/>
</dbReference>
<dbReference type="Proteomes" id="UP000244093">
    <property type="component" value="Unassembled WGS sequence"/>
</dbReference>
<proteinExistence type="predicted"/>
<name>A0A2R7Y430_9CREN</name>
<dbReference type="PANTHER" id="PTHR43300:SF4">
    <property type="entry name" value="ACYL-[ACYL-CARRIER-PROTEIN]--UDP-N-ACETYLGLUCOSAMINE O-ACYLTRANSFERASE"/>
    <property type="match status" value="1"/>
</dbReference>
<evidence type="ECO:0000313" key="3">
    <source>
        <dbReference type="Proteomes" id="UP000244093"/>
    </source>
</evidence>
<gene>
    <name evidence="2" type="ORF">B7O98_06555</name>
</gene>
<dbReference type="EMBL" id="NBVN01000004">
    <property type="protein sequence ID" value="PUA32316.1"/>
    <property type="molecule type" value="Genomic_DNA"/>
</dbReference>
<organism evidence="2 3">
    <name type="scientific">Zestosphaera tikiterensis</name>
    <dbReference type="NCBI Taxonomy" id="1973259"/>
    <lineage>
        <taxon>Archaea</taxon>
        <taxon>Thermoproteota</taxon>
        <taxon>Thermoprotei</taxon>
        <taxon>Desulfurococcales</taxon>
        <taxon>Desulfurococcaceae</taxon>
        <taxon>Zestosphaera</taxon>
    </lineage>
</organism>
<keyword evidence="1 2" id="KW-0808">Transferase</keyword>
<evidence type="ECO:0000313" key="2">
    <source>
        <dbReference type="EMBL" id="PUA32316.1"/>
    </source>
</evidence>
<reference evidence="2 3" key="1">
    <citation type="journal article" date="2018" name="Syst. Appl. Microbiol.">
        <title>A new symbiotic nanoarchaeote (Candidatus Nanoclepta minutus) and its host (Zestosphaera tikiterensis gen. nov., sp. nov.) from a New Zealand hot spring.</title>
        <authorList>
            <person name="St John E."/>
            <person name="Liu Y."/>
            <person name="Podar M."/>
            <person name="Stott M.B."/>
            <person name="Meneghin J."/>
            <person name="Chen Z."/>
            <person name="Lagutin K."/>
            <person name="Mitchell K."/>
            <person name="Reysenbach A.L."/>
        </authorList>
    </citation>
    <scope>NUCLEOTIDE SEQUENCE [LARGE SCALE GENOMIC DNA]</scope>
    <source>
        <strain evidence="2">NZ3</strain>
    </source>
</reference>
<sequence>MGGKEVFIHPTAVVEENVVIGAGTRIWHFVHVRKGARIGRNCNIGKDVYIDVDVVIGDNVKIQNFVSVYRGVTIEDDVFVGPHATFTNDLYPRAFNESWELIPTKVKKGASIGANATIVCGVTIGEYSMIGAGAVVTKDVPPHALVVGNPARIVGFVCFCGRPLRDEDLIAKDENSVIFKCRYCGKEVKVSKESYEEYLSNKHLKQTVR</sequence>
<dbReference type="AlphaFoldDB" id="A0A2R7Y430"/>
<dbReference type="InterPro" id="IPR001451">
    <property type="entry name" value="Hexapep"/>
</dbReference>
<dbReference type="PANTHER" id="PTHR43300">
    <property type="entry name" value="ACETYLTRANSFERASE"/>
    <property type="match status" value="1"/>
</dbReference>
<dbReference type="InterPro" id="IPR050179">
    <property type="entry name" value="Trans_hexapeptide_repeat"/>
</dbReference>
<dbReference type="GO" id="GO:0016740">
    <property type="term" value="F:transferase activity"/>
    <property type="evidence" value="ECO:0007669"/>
    <property type="project" value="UniProtKB-KW"/>
</dbReference>